<feature type="compositionally biased region" description="Gly residues" evidence="1">
    <location>
        <begin position="166"/>
        <end position="180"/>
    </location>
</feature>
<dbReference type="Gene3D" id="2.60.40.10">
    <property type="entry name" value="Immunoglobulins"/>
    <property type="match status" value="2"/>
</dbReference>
<feature type="region of interest" description="Disordered" evidence="1">
    <location>
        <begin position="97"/>
        <end position="214"/>
    </location>
</feature>
<feature type="compositionally biased region" description="Gly residues" evidence="1">
    <location>
        <begin position="187"/>
        <end position="197"/>
    </location>
</feature>
<proteinExistence type="predicted"/>
<dbReference type="PROSITE" id="PS50853">
    <property type="entry name" value="FN3"/>
    <property type="match status" value="1"/>
</dbReference>
<dbReference type="RefSeq" id="WP_159368649.1">
    <property type="nucleotide sequence ID" value="NZ_WMEO01000003.1"/>
</dbReference>
<feature type="domain" description="Fibronectin type-III" evidence="2">
    <location>
        <begin position="323"/>
        <end position="403"/>
    </location>
</feature>
<evidence type="ECO:0000313" key="4">
    <source>
        <dbReference type="Proteomes" id="UP000460194"/>
    </source>
</evidence>
<feature type="compositionally biased region" description="Gly residues" evidence="1">
    <location>
        <begin position="97"/>
        <end position="143"/>
    </location>
</feature>
<organism evidence="3 4">
    <name type="scientific">Halorubrum distributum</name>
    <dbReference type="NCBI Taxonomy" id="29283"/>
    <lineage>
        <taxon>Archaea</taxon>
        <taxon>Methanobacteriati</taxon>
        <taxon>Methanobacteriota</taxon>
        <taxon>Stenosarchaea group</taxon>
        <taxon>Halobacteria</taxon>
        <taxon>Halobacteriales</taxon>
        <taxon>Haloferacaceae</taxon>
        <taxon>Halorubrum</taxon>
        <taxon>Halorubrum distributum group</taxon>
    </lineage>
</organism>
<evidence type="ECO:0000259" key="2">
    <source>
        <dbReference type="PROSITE" id="PS50853"/>
    </source>
</evidence>
<gene>
    <name evidence="3" type="ORF">GLW36_03265</name>
</gene>
<protein>
    <recommendedName>
        <fullName evidence="2">Fibronectin type-III domain-containing protein</fullName>
    </recommendedName>
</protein>
<dbReference type="SUPFAM" id="SSF49265">
    <property type="entry name" value="Fibronectin type III"/>
    <property type="match status" value="1"/>
</dbReference>
<dbReference type="AlphaFoldDB" id="A0A6B1I9D3"/>
<name>A0A6B1I9D3_9EURY</name>
<dbReference type="InterPro" id="IPR003961">
    <property type="entry name" value="FN3_dom"/>
</dbReference>
<dbReference type="SMART" id="SM00060">
    <property type="entry name" value="FN3"/>
    <property type="match status" value="1"/>
</dbReference>
<dbReference type="CDD" id="cd00063">
    <property type="entry name" value="FN3"/>
    <property type="match status" value="1"/>
</dbReference>
<evidence type="ECO:0000256" key="1">
    <source>
        <dbReference type="SAM" id="MobiDB-lite"/>
    </source>
</evidence>
<accession>A0A6B1I9D3</accession>
<dbReference type="Proteomes" id="UP000460194">
    <property type="component" value="Unassembled WGS sequence"/>
</dbReference>
<evidence type="ECO:0000313" key="3">
    <source>
        <dbReference type="EMBL" id="MYL15669.1"/>
    </source>
</evidence>
<sequence length="403" mass="40160">MAIIQITGDQDWTVPQYVSAATFRVYGEDGEDGISAGGGTGGYSTGNRDVSPGETYLVRTSPGGVNDYEGGSGGDGAWVAIGSEAVEDRIIAAGGGGGGAGGSDGDFTYGGDGGGLQGTAGDDGGFNAGGGGPGTQTGGGDGVGTETSYDGDASGGGEKPNQFGRAGAGGGGYYGGGAGGEDVEEPGAGGGGSGHIGGVTNATTEQGSFGGSRNFGNGSLVEIEYDEPPEPVSNFNAFESNGVITLTWDGAANDGRFRVRRGPDGSVSNSDTLVASVSSGGSHTVTDAPGYGTFYYRVERWSPDVGTIDYGPVSQEFFFELPAPTNLTIGAVDDASFDLSWTDNSDGDATYRADVAEDDDGNWQPKATFPAGAESGTVDGLLNGQRYGVRIVAEASGQEAVDK</sequence>
<reference evidence="3 4" key="1">
    <citation type="submission" date="2019-11" db="EMBL/GenBank/DDBJ databases">
        <title>Genome sequences of 17 halophilic strains isolated from different environments.</title>
        <authorList>
            <person name="Furrow R.E."/>
        </authorList>
    </citation>
    <scope>NUCLEOTIDE SEQUENCE [LARGE SCALE GENOMIC DNA]</scope>
    <source>
        <strain evidence="3 4">22517_05_Cabo</strain>
    </source>
</reference>
<comment type="caution">
    <text evidence="3">The sequence shown here is derived from an EMBL/GenBank/DDBJ whole genome shotgun (WGS) entry which is preliminary data.</text>
</comment>
<dbReference type="EMBL" id="WMEO01000003">
    <property type="protein sequence ID" value="MYL15669.1"/>
    <property type="molecule type" value="Genomic_DNA"/>
</dbReference>
<dbReference type="InterPro" id="IPR013783">
    <property type="entry name" value="Ig-like_fold"/>
</dbReference>
<dbReference type="InterPro" id="IPR036116">
    <property type="entry name" value="FN3_sf"/>
</dbReference>